<dbReference type="Pfam" id="PF07893">
    <property type="entry name" value="DUF1668"/>
    <property type="match status" value="1"/>
</dbReference>
<dbReference type="InterPro" id="IPR012871">
    <property type="entry name" value="DUF1668_ORYSA"/>
</dbReference>
<dbReference type="PANTHER" id="PTHR33085:SF68">
    <property type="entry name" value="DUF1618 DOMAIN-CONTAINING PROTEIN"/>
    <property type="match status" value="1"/>
</dbReference>
<keyword evidence="3" id="KW-1185">Reference proteome</keyword>
<name>A0A811S6F8_9POAL</name>
<accession>A0A811S6F8</accession>
<reference evidence="2" key="1">
    <citation type="submission" date="2020-10" db="EMBL/GenBank/DDBJ databases">
        <authorList>
            <person name="Han B."/>
            <person name="Lu T."/>
            <person name="Zhao Q."/>
            <person name="Huang X."/>
            <person name="Zhao Y."/>
        </authorList>
    </citation>
    <scope>NUCLEOTIDE SEQUENCE</scope>
</reference>
<evidence type="ECO:0000313" key="3">
    <source>
        <dbReference type="Proteomes" id="UP000604825"/>
    </source>
</evidence>
<dbReference type="Proteomes" id="UP000604825">
    <property type="component" value="Unassembled WGS sequence"/>
</dbReference>
<dbReference type="EMBL" id="CAJGYO010000018">
    <property type="protein sequence ID" value="CAD6337080.1"/>
    <property type="molecule type" value="Genomic_DNA"/>
</dbReference>
<gene>
    <name evidence="2" type="ORF">NCGR_LOCUS61178</name>
</gene>
<sequence length="313" mass="34201">MMMSHKHRGQDDRKNQRAGGKRSRWSKQHLYLVLDDWDKGFSIHKIDADSFDDSGSATVSSAPRASGAAESAAGNDQIYLAASSTKMFIIMNNRCGLIYDADMAVLAIGTHAPPRMVFGFGVCMPVGEVLYLLSYRLLDNEGPQSFEAMSWSPAAAGASGGGWAWKTLPAPPPTFTGRQIVISHTLHPDGCTIFMTTAYRDTPGAPVGTYSFNTREATWRWHEECALPFHGQAHFDAELGAWVGLHLDGYIRSCQTTKEKLFGNEGCTIRASLTYMGTGRFCLVECVPSKVTKGPVFGDNDGCVLHVTMFSLK</sequence>
<dbReference type="PANTHER" id="PTHR33085">
    <property type="entry name" value="OS12G0113100 PROTEIN-RELATED"/>
    <property type="match status" value="1"/>
</dbReference>
<dbReference type="AlphaFoldDB" id="A0A811S6F8"/>
<proteinExistence type="predicted"/>
<comment type="caution">
    <text evidence="2">The sequence shown here is derived from an EMBL/GenBank/DDBJ whole genome shotgun (WGS) entry which is preliminary data.</text>
</comment>
<feature type="region of interest" description="Disordered" evidence="1">
    <location>
        <begin position="1"/>
        <end position="23"/>
    </location>
</feature>
<evidence type="ECO:0000313" key="2">
    <source>
        <dbReference type="EMBL" id="CAD6337080.1"/>
    </source>
</evidence>
<evidence type="ECO:0000256" key="1">
    <source>
        <dbReference type="SAM" id="MobiDB-lite"/>
    </source>
</evidence>
<organism evidence="2 3">
    <name type="scientific">Miscanthus lutarioriparius</name>
    <dbReference type="NCBI Taxonomy" id="422564"/>
    <lineage>
        <taxon>Eukaryota</taxon>
        <taxon>Viridiplantae</taxon>
        <taxon>Streptophyta</taxon>
        <taxon>Embryophyta</taxon>
        <taxon>Tracheophyta</taxon>
        <taxon>Spermatophyta</taxon>
        <taxon>Magnoliopsida</taxon>
        <taxon>Liliopsida</taxon>
        <taxon>Poales</taxon>
        <taxon>Poaceae</taxon>
        <taxon>PACMAD clade</taxon>
        <taxon>Panicoideae</taxon>
        <taxon>Andropogonodae</taxon>
        <taxon>Andropogoneae</taxon>
        <taxon>Saccharinae</taxon>
        <taxon>Miscanthus</taxon>
    </lineage>
</organism>
<protein>
    <submittedName>
        <fullName evidence="2">Uncharacterized protein</fullName>
    </submittedName>
</protein>